<dbReference type="PANTHER" id="PTHR37834">
    <property type="entry name" value="GDSL-LIKE LIPASE/ACYLHYDROLASE DOMAIN PROTEIN (AFU_ORTHOLOGUE AFUA_2G00620)"/>
    <property type="match status" value="1"/>
</dbReference>
<feature type="chain" id="PRO_5032425182" evidence="1">
    <location>
        <begin position="21"/>
        <end position="366"/>
    </location>
</feature>
<keyword evidence="4" id="KW-1185">Reference proteome</keyword>
<dbReference type="Pfam" id="PF00657">
    <property type="entry name" value="Lipase_GDSL"/>
    <property type="match status" value="1"/>
</dbReference>
<proteinExistence type="predicted"/>
<gene>
    <name evidence="3" type="ORF">FHS83_002073</name>
</gene>
<keyword evidence="1" id="KW-0732">Signal</keyword>
<evidence type="ECO:0000313" key="4">
    <source>
        <dbReference type="Proteomes" id="UP000570514"/>
    </source>
</evidence>
<accession>A0A846MZT9</accession>
<dbReference type="InterPro" id="IPR052762">
    <property type="entry name" value="PCW_deacetylase/CE"/>
</dbReference>
<dbReference type="InterPro" id="IPR040794">
    <property type="entry name" value="CE2_N"/>
</dbReference>
<feature type="domain" description="Carbohydrate esterase 2 N-terminal" evidence="2">
    <location>
        <begin position="36"/>
        <end position="140"/>
    </location>
</feature>
<dbReference type="InterPro" id="IPR037461">
    <property type="entry name" value="CtCE2-like_dom"/>
</dbReference>
<dbReference type="Proteomes" id="UP000570514">
    <property type="component" value="Unassembled WGS sequence"/>
</dbReference>
<dbReference type="SUPFAM" id="SSF52266">
    <property type="entry name" value="SGNH hydrolase"/>
    <property type="match status" value="1"/>
</dbReference>
<dbReference type="PANTHER" id="PTHR37834:SF2">
    <property type="entry name" value="ESTERASE, SGNH HYDROLASE-TYPE"/>
    <property type="match status" value="1"/>
</dbReference>
<reference evidence="3 4" key="1">
    <citation type="submission" date="2020-03" db="EMBL/GenBank/DDBJ databases">
        <title>Genomic Encyclopedia of Type Strains, Phase IV (KMG-IV): sequencing the most valuable type-strain genomes for metagenomic binning, comparative biology and taxonomic classification.</title>
        <authorList>
            <person name="Goeker M."/>
        </authorList>
    </citation>
    <scope>NUCLEOTIDE SEQUENCE [LARGE SCALE GENOMIC DNA]</scope>
    <source>
        <strain evidence="3 4">DSM 19867</strain>
    </source>
</reference>
<evidence type="ECO:0000256" key="1">
    <source>
        <dbReference type="SAM" id="SignalP"/>
    </source>
</evidence>
<dbReference type="Gene3D" id="3.40.50.1110">
    <property type="entry name" value="SGNH hydrolase"/>
    <property type="match status" value="1"/>
</dbReference>
<organism evidence="3 4">
    <name type="scientific">Rhizomicrobium palustre</name>
    <dbReference type="NCBI Taxonomy" id="189966"/>
    <lineage>
        <taxon>Bacteria</taxon>
        <taxon>Pseudomonadati</taxon>
        <taxon>Pseudomonadota</taxon>
        <taxon>Alphaproteobacteria</taxon>
        <taxon>Micropepsales</taxon>
        <taxon>Micropepsaceae</taxon>
        <taxon>Rhizomicrobium</taxon>
    </lineage>
</organism>
<dbReference type="RefSeq" id="WP_167082901.1">
    <property type="nucleotide sequence ID" value="NZ_BAAADC010000001.1"/>
</dbReference>
<sequence length="366" mass="39002">MKRIFLASLFASTISGAALAEAPAASSVALPLAIGGRVVAQGAGDEARYVYAWPGVWFEAQFAGPAVDVKVDDSLDNLYVYVDGAHKLTLTRPGKTTVSLKDLGPGAHIVRLEKASETQNGSGAFGGFYVPSSANVLPAPVYQKKIEFIGDSYTVGYGNASRGQICTTADVDDTTDTSRAFAPAVAKHFGAAYRIHAFSGRGIVRNYNGIVPGETLPYLYQFTLFDKSVGVAEDGWVPDVIVIGLGTNDFSTALHAGEAWATREALDQDFVAKYIAFVKDLHAKYPAAHFVLMASDHYESEIARSATAVADGVKAQGVDVETIIFTGLDYMACHGHPSLKDDALLAQMLVDRLSLLPKFAPQQASR</sequence>
<dbReference type="AlphaFoldDB" id="A0A846MZT9"/>
<protein>
    <submittedName>
        <fullName evidence="3">Lysophospholipase L1-like esterase</fullName>
    </submittedName>
</protein>
<dbReference type="CDD" id="cd01831">
    <property type="entry name" value="Endoglucanase_E_like"/>
    <property type="match status" value="1"/>
</dbReference>
<feature type="signal peptide" evidence="1">
    <location>
        <begin position="1"/>
        <end position="20"/>
    </location>
</feature>
<dbReference type="Pfam" id="PF17996">
    <property type="entry name" value="CE2_N"/>
    <property type="match status" value="1"/>
</dbReference>
<name>A0A846MZT9_9PROT</name>
<dbReference type="EMBL" id="JAASRM010000001">
    <property type="protein sequence ID" value="NIK88755.1"/>
    <property type="molecule type" value="Genomic_DNA"/>
</dbReference>
<dbReference type="InterPro" id="IPR001087">
    <property type="entry name" value="GDSL"/>
</dbReference>
<dbReference type="Gene3D" id="2.60.120.260">
    <property type="entry name" value="Galactose-binding domain-like"/>
    <property type="match status" value="1"/>
</dbReference>
<dbReference type="GO" id="GO:0052689">
    <property type="term" value="F:carboxylic ester hydrolase activity"/>
    <property type="evidence" value="ECO:0007669"/>
    <property type="project" value="InterPro"/>
</dbReference>
<comment type="caution">
    <text evidence="3">The sequence shown here is derived from an EMBL/GenBank/DDBJ whole genome shotgun (WGS) entry which is preliminary data.</text>
</comment>
<evidence type="ECO:0000259" key="2">
    <source>
        <dbReference type="Pfam" id="PF17996"/>
    </source>
</evidence>
<dbReference type="InterPro" id="IPR036514">
    <property type="entry name" value="SGNH_hydro_sf"/>
</dbReference>
<evidence type="ECO:0000313" key="3">
    <source>
        <dbReference type="EMBL" id="NIK88755.1"/>
    </source>
</evidence>